<feature type="transmembrane region" description="Helical" evidence="2">
    <location>
        <begin position="128"/>
        <end position="146"/>
    </location>
</feature>
<reference evidence="4" key="1">
    <citation type="journal article" date="2023" name="Plant J.">
        <title>The genome of the king protea, Protea cynaroides.</title>
        <authorList>
            <person name="Chang J."/>
            <person name="Duong T.A."/>
            <person name="Schoeman C."/>
            <person name="Ma X."/>
            <person name="Roodt D."/>
            <person name="Barker N."/>
            <person name="Li Z."/>
            <person name="Van de Peer Y."/>
            <person name="Mizrachi E."/>
        </authorList>
    </citation>
    <scope>NUCLEOTIDE SEQUENCE</scope>
    <source>
        <tissue evidence="4">Young leaves</tissue>
    </source>
</reference>
<keyword evidence="2" id="KW-0472">Membrane</keyword>
<dbReference type="OrthoDB" id="1728036at2759"/>
<evidence type="ECO:0000256" key="1">
    <source>
        <dbReference type="SAM" id="MobiDB-lite"/>
    </source>
</evidence>
<dbReference type="PANTHER" id="PTHR35094:SF1">
    <property type="entry name" value="PROTEIN, PUTATIVE-RELATED"/>
    <property type="match status" value="1"/>
</dbReference>
<evidence type="ECO:0000256" key="2">
    <source>
        <dbReference type="SAM" id="Phobius"/>
    </source>
</evidence>
<protein>
    <submittedName>
        <fullName evidence="4">Uncharacterized protein</fullName>
    </submittedName>
</protein>
<feature type="chain" id="PRO_5040147549" evidence="3">
    <location>
        <begin position="29"/>
        <end position="148"/>
    </location>
</feature>
<keyword evidence="5" id="KW-1185">Reference proteome</keyword>
<feature type="signal peptide" evidence="3">
    <location>
        <begin position="1"/>
        <end position="28"/>
    </location>
</feature>
<dbReference type="Proteomes" id="UP001141806">
    <property type="component" value="Unassembled WGS sequence"/>
</dbReference>
<feature type="compositionally biased region" description="Pro residues" evidence="1">
    <location>
        <begin position="45"/>
        <end position="102"/>
    </location>
</feature>
<accession>A0A9Q0K422</accession>
<evidence type="ECO:0000313" key="4">
    <source>
        <dbReference type="EMBL" id="KAJ4962057.1"/>
    </source>
</evidence>
<feature type="region of interest" description="Disordered" evidence="1">
    <location>
        <begin position="25"/>
        <end position="104"/>
    </location>
</feature>
<dbReference type="AlphaFoldDB" id="A0A9Q0K422"/>
<dbReference type="EMBL" id="JAMYWD010000009">
    <property type="protein sequence ID" value="KAJ4962057.1"/>
    <property type="molecule type" value="Genomic_DNA"/>
</dbReference>
<sequence length="148" mass="15382">MSSSTNQFAILILLIIAAIFTTPIKISGSGTPDSGVKCTPCTDQYPPPPPPPSLPPPPPPALPPPPPPALPPPPPPDSPSTQNCPPPPSHPSSPSSKSPPSPFYYMTGPPGNLYPVDENYSVSGRNSVVGFPVLVGCGLLGFLIFWRI</sequence>
<keyword evidence="2" id="KW-1133">Transmembrane helix</keyword>
<proteinExistence type="predicted"/>
<keyword evidence="2" id="KW-0812">Transmembrane</keyword>
<comment type="caution">
    <text evidence="4">The sequence shown here is derived from an EMBL/GenBank/DDBJ whole genome shotgun (WGS) entry which is preliminary data.</text>
</comment>
<evidence type="ECO:0000256" key="3">
    <source>
        <dbReference type="SAM" id="SignalP"/>
    </source>
</evidence>
<keyword evidence="3" id="KW-0732">Signal</keyword>
<name>A0A9Q0K422_9MAGN</name>
<dbReference type="PANTHER" id="PTHR35094">
    <property type="entry name" value="LEUCINE-RICH REPEAT EXTENSIN-LIKE PROTEIN 2"/>
    <property type="match status" value="1"/>
</dbReference>
<organism evidence="4 5">
    <name type="scientific">Protea cynaroides</name>
    <dbReference type="NCBI Taxonomy" id="273540"/>
    <lineage>
        <taxon>Eukaryota</taxon>
        <taxon>Viridiplantae</taxon>
        <taxon>Streptophyta</taxon>
        <taxon>Embryophyta</taxon>
        <taxon>Tracheophyta</taxon>
        <taxon>Spermatophyta</taxon>
        <taxon>Magnoliopsida</taxon>
        <taxon>Proteales</taxon>
        <taxon>Proteaceae</taxon>
        <taxon>Protea</taxon>
    </lineage>
</organism>
<gene>
    <name evidence="4" type="ORF">NE237_021967</name>
</gene>
<evidence type="ECO:0000313" key="5">
    <source>
        <dbReference type="Proteomes" id="UP001141806"/>
    </source>
</evidence>